<evidence type="ECO:0000256" key="2">
    <source>
        <dbReference type="ARBA" id="ARBA00009646"/>
    </source>
</evidence>
<comment type="similarity">
    <text evidence="2">Belongs to the beta/gamma-crystallin family.</text>
</comment>
<dbReference type="InterPro" id="IPR001064">
    <property type="entry name" value="Beta/gamma_crystallin"/>
</dbReference>
<feature type="domain" description="Beta/gamma crystallin 'Greek key'" evidence="7">
    <location>
        <begin position="30"/>
        <end position="69"/>
    </location>
</feature>
<dbReference type="InterPro" id="IPR050252">
    <property type="entry name" value="Beta/Gamma-Crystallin"/>
</dbReference>
<protein>
    <submittedName>
        <fullName evidence="8">Crystallin, beta B1, like 1</fullName>
    </submittedName>
</protein>
<organism evidence="8 9">
    <name type="scientific">Oryzias sinensis</name>
    <name type="common">Chinese medaka</name>
    <dbReference type="NCBI Taxonomy" id="183150"/>
    <lineage>
        <taxon>Eukaryota</taxon>
        <taxon>Metazoa</taxon>
        <taxon>Chordata</taxon>
        <taxon>Craniata</taxon>
        <taxon>Vertebrata</taxon>
        <taxon>Euteleostomi</taxon>
        <taxon>Actinopterygii</taxon>
        <taxon>Neopterygii</taxon>
        <taxon>Teleostei</taxon>
        <taxon>Neoteleostei</taxon>
        <taxon>Acanthomorphata</taxon>
        <taxon>Ovalentaria</taxon>
        <taxon>Atherinomorphae</taxon>
        <taxon>Beloniformes</taxon>
        <taxon>Adrianichthyidae</taxon>
        <taxon>Oryziinae</taxon>
        <taxon>Oryzias</taxon>
    </lineage>
</organism>
<evidence type="ECO:0000259" key="7">
    <source>
        <dbReference type="PROSITE" id="PS50915"/>
    </source>
</evidence>
<dbReference type="SMART" id="SM00247">
    <property type="entry name" value="XTALbg"/>
    <property type="match status" value="2"/>
</dbReference>
<name>A0A8C7Y9M3_9TELE</name>
<dbReference type="PRINTS" id="PR01367">
    <property type="entry name" value="BGCRYSTALLIN"/>
</dbReference>
<dbReference type="GeneTree" id="ENSGT00940000164963"/>
<dbReference type="Gene3D" id="2.60.20.10">
    <property type="entry name" value="Crystallins"/>
    <property type="match status" value="2"/>
</dbReference>
<keyword evidence="4" id="KW-0677">Repeat</keyword>
<dbReference type="FunFam" id="2.60.20.10:FF:000005">
    <property type="entry name" value="Crystallin, beta B1"/>
    <property type="match status" value="1"/>
</dbReference>
<evidence type="ECO:0000313" key="8">
    <source>
        <dbReference type="Ensembl" id="ENSOSIP00000024132.1"/>
    </source>
</evidence>
<dbReference type="GO" id="GO:0007601">
    <property type="term" value="P:visual perception"/>
    <property type="evidence" value="ECO:0007669"/>
    <property type="project" value="TreeGrafter"/>
</dbReference>
<feature type="compositionally biased region" description="Polar residues" evidence="6">
    <location>
        <begin position="1"/>
        <end position="16"/>
    </location>
</feature>
<dbReference type="PANTHER" id="PTHR11818:SF55">
    <property type="entry name" value="BETA-CRYSTALLIN B1-RELATED"/>
    <property type="match status" value="1"/>
</dbReference>
<dbReference type="Pfam" id="PF00030">
    <property type="entry name" value="Crystall"/>
    <property type="match status" value="2"/>
</dbReference>
<dbReference type="InterPro" id="IPR011024">
    <property type="entry name" value="G_crystallin-like"/>
</dbReference>
<dbReference type="FunFam" id="2.60.20.10:FF:000002">
    <property type="entry name" value="Crystallin, beta B2"/>
    <property type="match status" value="1"/>
</dbReference>
<evidence type="ECO:0000256" key="3">
    <source>
        <dbReference type="ARBA" id="ARBA00022613"/>
    </source>
</evidence>
<comment type="function">
    <text evidence="1">Crystallins are the dominant structural components of the vertebrate eye lens.</text>
</comment>
<dbReference type="AlphaFoldDB" id="A0A8C7Y9M3"/>
<dbReference type="Proteomes" id="UP000694383">
    <property type="component" value="Unplaced"/>
</dbReference>
<sequence>MSSGDSKAKASSQTDGKAQGKKSEMGMMSYRMYVFDQENFQGRMIEINNECMNVCEMGMDRVRSLRVECGPFVGFEQMNFCGEMYILEKGEYPRWDSWSNCQRNDYLLSFRPVRMDPEKHKICLYEVGEYKGRKMEIMDDDVPSLFSYGFTDRVGSIMVSCGTWVGYQFPGYRGSQYLLEKGEYRHFNEYGARHPQFQSVRRIRDMQWHPHGCYTMASNPPRHRRGNTTPLFTLMIFGSGFDTPWETMDHGLPLPALVHGTPALLYRLLAKFSIKRKIWISKIFLLVLITQIQNNRQKKSNIVYHDSCVKSYLGHFCFQQRDFCEQAAGTKMSACW</sequence>
<evidence type="ECO:0000256" key="4">
    <source>
        <dbReference type="ARBA" id="ARBA00022737"/>
    </source>
</evidence>
<feature type="region of interest" description="Disordered" evidence="6">
    <location>
        <begin position="1"/>
        <end position="23"/>
    </location>
</feature>
<evidence type="ECO:0000256" key="5">
    <source>
        <dbReference type="ARBA" id="ARBA00025922"/>
    </source>
</evidence>
<accession>A0A8C7Y9M3</accession>
<dbReference type="GO" id="GO:0002088">
    <property type="term" value="P:lens development in camera-type eye"/>
    <property type="evidence" value="ECO:0007669"/>
    <property type="project" value="TreeGrafter"/>
</dbReference>
<dbReference type="PANTHER" id="PTHR11818">
    <property type="entry name" value="BETA/GAMMA CRYSTALLIN"/>
    <property type="match status" value="1"/>
</dbReference>
<keyword evidence="3" id="KW-0273">Eye lens protein</keyword>
<comment type="subunit">
    <text evidence="5">Homo/heterodimer, or complexes of higher-order. The structure of beta-crystallin oligomers seems to be stabilized through interactions between the N-terminal arms.</text>
</comment>
<evidence type="ECO:0000256" key="6">
    <source>
        <dbReference type="SAM" id="MobiDB-lite"/>
    </source>
</evidence>
<feature type="domain" description="Beta/gamma crystallin 'Greek key'" evidence="7">
    <location>
        <begin position="162"/>
        <end position="204"/>
    </location>
</feature>
<dbReference type="PROSITE" id="PS50915">
    <property type="entry name" value="CRYSTALLIN_BETA_GAMMA"/>
    <property type="match status" value="3"/>
</dbReference>
<evidence type="ECO:0000313" key="9">
    <source>
        <dbReference type="Proteomes" id="UP000694383"/>
    </source>
</evidence>
<reference evidence="8" key="1">
    <citation type="submission" date="2025-08" db="UniProtKB">
        <authorList>
            <consortium name="Ensembl"/>
        </authorList>
    </citation>
    <scope>IDENTIFICATION</scope>
</reference>
<evidence type="ECO:0000256" key="1">
    <source>
        <dbReference type="ARBA" id="ARBA00003689"/>
    </source>
</evidence>
<keyword evidence="9" id="KW-1185">Reference proteome</keyword>
<feature type="domain" description="Beta/gamma crystallin 'Greek key'" evidence="7">
    <location>
        <begin position="70"/>
        <end position="114"/>
    </location>
</feature>
<dbReference type="SUPFAM" id="SSF49695">
    <property type="entry name" value="gamma-Crystallin-like"/>
    <property type="match status" value="1"/>
</dbReference>
<dbReference type="GO" id="GO:0005212">
    <property type="term" value="F:structural constituent of eye lens"/>
    <property type="evidence" value="ECO:0007669"/>
    <property type="project" value="UniProtKB-KW"/>
</dbReference>
<reference evidence="8" key="2">
    <citation type="submission" date="2025-09" db="UniProtKB">
        <authorList>
            <consortium name="Ensembl"/>
        </authorList>
    </citation>
    <scope>IDENTIFICATION</scope>
</reference>
<proteinExistence type="inferred from homology"/>
<dbReference type="Ensembl" id="ENSOSIT00000025486.1">
    <property type="protein sequence ID" value="ENSOSIP00000024132.1"/>
    <property type="gene ID" value="ENSOSIG00000012700.1"/>
</dbReference>